<dbReference type="Proteomes" id="UP001222325">
    <property type="component" value="Unassembled WGS sequence"/>
</dbReference>
<evidence type="ECO:0000313" key="4">
    <source>
        <dbReference type="EMBL" id="KAJ7084611.1"/>
    </source>
</evidence>
<keyword evidence="2" id="KW-0812">Transmembrane</keyword>
<comment type="caution">
    <text evidence="4">The sequence shown here is derived from an EMBL/GenBank/DDBJ whole genome shotgun (WGS) entry which is preliminary data.</text>
</comment>
<feature type="compositionally biased region" description="Polar residues" evidence="1">
    <location>
        <begin position="484"/>
        <end position="493"/>
    </location>
</feature>
<feature type="transmembrane region" description="Helical" evidence="2">
    <location>
        <begin position="167"/>
        <end position="191"/>
    </location>
</feature>
<sequence>MLFNTFQCFSFFLLLFSYAQQVSALAFDPIVGPFVSGTQVPLTWRLDGSEPADGWELWFTSDGSGVKIANIPPLSVSAVIPFPNLGNGTFAGLSGLTVLAISNQVDIVLEANLVFTATATFSASVISGSATIAGVPPVRSSTVETSRPSRSVAVAAVGASSQFNTNVVLGIIVGTLIVIAIIVFLSIYLFVKRRRRLVEYRDPYPAADSEKQLANALTPFSGQPMLQAPRSVPLLHSPAPPAPRHSGNSHRQAYLDAQLQRLDTQHAPGYDTASIVFGPLSSVPSVSEASARPYEHDRTTLPTIPEAGSRRDAYLSAQLLKLAELAEVDQRRPDEGSVVFGPLSSVPSETSEGNALPYVHDRTTLPTIPEAGSRRDAYLSQQLQKLAIVDQRRPDSGSVVFGPLSSVPSETSEGNALPYVHDRTTLSTIPEAGSRRDAYLSQQLHKLAIADQMELSEGSVVFGPLSSVPSETSEGTVRPYAPSIVSSDGSPIQFQRGPAGPRLR</sequence>
<protein>
    <submittedName>
        <fullName evidence="4">Uncharacterized protein</fullName>
    </submittedName>
</protein>
<proteinExistence type="predicted"/>
<evidence type="ECO:0000256" key="2">
    <source>
        <dbReference type="SAM" id="Phobius"/>
    </source>
</evidence>
<keyword evidence="5" id="KW-1185">Reference proteome</keyword>
<name>A0AAD6XME2_9AGAR</name>
<keyword evidence="2" id="KW-0472">Membrane</keyword>
<gene>
    <name evidence="4" type="ORF">B0H15DRAFT_386966</name>
</gene>
<feature type="chain" id="PRO_5041958226" evidence="3">
    <location>
        <begin position="25"/>
        <end position="504"/>
    </location>
</feature>
<keyword evidence="2" id="KW-1133">Transmembrane helix</keyword>
<organism evidence="4 5">
    <name type="scientific">Mycena belliarum</name>
    <dbReference type="NCBI Taxonomy" id="1033014"/>
    <lineage>
        <taxon>Eukaryota</taxon>
        <taxon>Fungi</taxon>
        <taxon>Dikarya</taxon>
        <taxon>Basidiomycota</taxon>
        <taxon>Agaricomycotina</taxon>
        <taxon>Agaricomycetes</taxon>
        <taxon>Agaricomycetidae</taxon>
        <taxon>Agaricales</taxon>
        <taxon>Marasmiineae</taxon>
        <taxon>Mycenaceae</taxon>
        <taxon>Mycena</taxon>
    </lineage>
</organism>
<dbReference type="EMBL" id="JARJCN010000037">
    <property type="protein sequence ID" value="KAJ7084611.1"/>
    <property type="molecule type" value="Genomic_DNA"/>
</dbReference>
<feature type="region of interest" description="Disordered" evidence="1">
    <location>
        <begin position="467"/>
        <end position="504"/>
    </location>
</feature>
<evidence type="ECO:0000313" key="5">
    <source>
        <dbReference type="Proteomes" id="UP001222325"/>
    </source>
</evidence>
<keyword evidence="3" id="KW-0732">Signal</keyword>
<evidence type="ECO:0000256" key="3">
    <source>
        <dbReference type="SAM" id="SignalP"/>
    </source>
</evidence>
<dbReference type="AlphaFoldDB" id="A0AAD6XME2"/>
<reference evidence="4" key="1">
    <citation type="submission" date="2023-03" db="EMBL/GenBank/DDBJ databases">
        <title>Massive genome expansion in bonnet fungi (Mycena s.s.) driven by repeated elements and novel gene families across ecological guilds.</title>
        <authorList>
            <consortium name="Lawrence Berkeley National Laboratory"/>
            <person name="Harder C.B."/>
            <person name="Miyauchi S."/>
            <person name="Viragh M."/>
            <person name="Kuo A."/>
            <person name="Thoen E."/>
            <person name="Andreopoulos B."/>
            <person name="Lu D."/>
            <person name="Skrede I."/>
            <person name="Drula E."/>
            <person name="Henrissat B."/>
            <person name="Morin E."/>
            <person name="Kohler A."/>
            <person name="Barry K."/>
            <person name="LaButti K."/>
            <person name="Morin E."/>
            <person name="Salamov A."/>
            <person name="Lipzen A."/>
            <person name="Mereny Z."/>
            <person name="Hegedus B."/>
            <person name="Baldrian P."/>
            <person name="Stursova M."/>
            <person name="Weitz H."/>
            <person name="Taylor A."/>
            <person name="Grigoriev I.V."/>
            <person name="Nagy L.G."/>
            <person name="Martin F."/>
            <person name="Kauserud H."/>
        </authorList>
    </citation>
    <scope>NUCLEOTIDE SEQUENCE</scope>
    <source>
        <strain evidence="4">CBHHK173m</strain>
    </source>
</reference>
<accession>A0AAD6XME2</accession>
<feature type="region of interest" description="Disordered" evidence="1">
    <location>
        <begin position="231"/>
        <end position="251"/>
    </location>
</feature>
<feature type="signal peptide" evidence="3">
    <location>
        <begin position="1"/>
        <end position="24"/>
    </location>
</feature>
<evidence type="ECO:0000256" key="1">
    <source>
        <dbReference type="SAM" id="MobiDB-lite"/>
    </source>
</evidence>